<evidence type="ECO:0000313" key="6">
    <source>
        <dbReference type="EMBL" id="KAK9783583.1"/>
    </source>
</evidence>
<dbReference type="InterPro" id="IPR013083">
    <property type="entry name" value="Znf_RING/FYVE/PHD"/>
</dbReference>
<reference evidence="6 7" key="1">
    <citation type="submission" date="2024-02" db="EMBL/GenBank/DDBJ databases">
        <title>First draft genome assembly of two strains of Seiridium cardinale.</title>
        <authorList>
            <person name="Emiliani G."/>
            <person name="Scali E."/>
        </authorList>
    </citation>
    <scope>NUCLEOTIDE SEQUENCE [LARGE SCALE GENOMIC DNA]</scope>
    <source>
        <strain evidence="6 7">BM-138-000479</strain>
    </source>
</reference>
<dbReference type="Pfam" id="PF01485">
    <property type="entry name" value="IBR"/>
    <property type="match status" value="1"/>
</dbReference>
<protein>
    <submittedName>
        <fullName evidence="6">Proline iminopeptidase</fullName>
    </submittedName>
</protein>
<keyword evidence="1" id="KW-0479">Metal-binding</keyword>
<dbReference type="InterPro" id="IPR017907">
    <property type="entry name" value="Znf_RING_CS"/>
</dbReference>
<dbReference type="CDD" id="cd20335">
    <property type="entry name" value="BRcat_RBR"/>
    <property type="match status" value="1"/>
</dbReference>
<organism evidence="6 7">
    <name type="scientific">Seiridium cardinale</name>
    <dbReference type="NCBI Taxonomy" id="138064"/>
    <lineage>
        <taxon>Eukaryota</taxon>
        <taxon>Fungi</taxon>
        <taxon>Dikarya</taxon>
        <taxon>Ascomycota</taxon>
        <taxon>Pezizomycotina</taxon>
        <taxon>Sordariomycetes</taxon>
        <taxon>Xylariomycetidae</taxon>
        <taxon>Amphisphaeriales</taxon>
        <taxon>Sporocadaceae</taxon>
        <taxon>Seiridium</taxon>
    </lineage>
</organism>
<proteinExistence type="predicted"/>
<dbReference type="PANTHER" id="PTHR43722:SF1">
    <property type="entry name" value="PROLINE IMINOPEPTIDASE"/>
    <property type="match status" value="1"/>
</dbReference>
<dbReference type="Gene3D" id="3.30.40.10">
    <property type="entry name" value="Zinc/RING finger domain, C3HC4 (zinc finger)"/>
    <property type="match status" value="1"/>
</dbReference>
<evidence type="ECO:0000256" key="4">
    <source>
        <dbReference type="ARBA" id="ARBA00022833"/>
    </source>
</evidence>
<dbReference type="InterPro" id="IPR002867">
    <property type="entry name" value="IBR_dom"/>
</dbReference>
<dbReference type="InterPro" id="IPR029058">
    <property type="entry name" value="AB_hydrolase_fold"/>
</dbReference>
<feature type="domain" description="IBR" evidence="5">
    <location>
        <begin position="150"/>
        <end position="211"/>
    </location>
</feature>
<keyword evidence="7" id="KW-1185">Reference proteome</keyword>
<evidence type="ECO:0000259" key="5">
    <source>
        <dbReference type="SMART" id="SM00647"/>
    </source>
</evidence>
<evidence type="ECO:0000313" key="7">
    <source>
        <dbReference type="Proteomes" id="UP001465668"/>
    </source>
</evidence>
<dbReference type="Proteomes" id="UP001465668">
    <property type="component" value="Unassembled WGS sequence"/>
</dbReference>
<accession>A0ABR2Y8P0</accession>
<dbReference type="EMBL" id="JARVKM010000001">
    <property type="protein sequence ID" value="KAK9783583.1"/>
    <property type="molecule type" value="Genomic_DNA"/>
</dbReference>
<dbReference type="SUPFAM" id="SSF57850">
    <property type="entry name" value="RING/U-box"/>
    <property type="match status" value="1"/>
</dbReference>
<evidence type="ECO:0000256" key="3">
    <source>
        <dbReference type="ARBA" id="ARBA00022786"/>
    </source>
</evidence>
<dbReference type="Gene3D" id="3.40.50.1820">
    <property type="entry name" value="alpha/beta hydrolase"/>
    <property type="match status" value="1"/>
</dbReference>
<dbReference type="PANTHER" id="PTHR43722">
    <property type="entry name" value="PROLINE IMINOPEPTIDASE"/>
    <property type="match status" value="1"/>
</dbReference>
<dbReference type="PROSITE" id="PS00518">
    <property type="entry name" value="ZF_RING_1"/>
    <property type="match status" value="1"/>
</dbReference>
<gene>
    <name evidence="6" type="ORF">SCAR479_00142</name>
</gene>
<keyword evidence="4" id="KW-0862">Zinc</keyword>
<evidence type="ECO:0000256" key="1">
    <source>
        <dbReference type="ARBA" id="ARBA00022723"/>
    </source>
</evidence>
<dbReference type="SMART" id="SM00647">
    <property type="entry name" value="IBR"/>
    <property type="match status" value="1"/>
</dbReference>
<dbReference type="SUPFAM" id="SSF53474">
    <property type="entry name" value="alpha/beta-Hydrolases"/>
    <property type="match status" value="1"/>
</dbReference>
<dbReference type="InterPro" id="IPR000073">
    <property type="entry name" value="AB_hydrolase_1"/>
</dbReference>
<keyword evidence="2" id="KW-0863">Zinc-finger</keyword>
<sequence>MDLHDQDPVDLELALHLQQLGLETFGPASPAPVGRDDLADYQQAAGVYQDDTERARDDENAFHRPHRISQEEVEAPEHMYECVACREEYIAGCTIRAPCGHHLCTDCIRRQMEASLVSSTFRPLACCSQTIAIEEMPNLAVGFLGFLSDDLFDRYLEKKVERDTLHKTYCSNSKCSAFIPPAYITHRDAICPKCDTITCFFCKKSEHEGACPKDEALEKLHALAKREGMQFCQGCHELVERTEGCYHMTGEIRENTINHLAGDIEKIREHLKIKEWHMVFGGSWGTTLGLLYTQTYPKRVNSLVLRGISTMRVAELAHSRREPNGAVMFYPEMYEQFVGLLPAEQRKDPIAACYKRLTSEDEEVVFSAAREWNRWDITVGSLRCAPDAYARLDDAPWSVTHAKLEAHYFAHAAFLEERQLLSGPNIDKMKHIPGEFAYFNVFRI</sequence>
<keyword evidence="3" id="KW-0833">Ubl conjugation pathway</keyword>
<comment type="caution">
    <text evidence="6">The sequence shown here is derived from an EMBL/GenBank/DDBJ whole genome shotgun (WGS) entry which is preliminary data.</text>
</comment>
<name>A0ABR2Y8P0_9PEZI</name>
<dbReference type="Pfam" id="PF00561">
    <property type="entry name" value="Abhydrolase_1"/>
    <property type="match status" value="1"/>
</dbReference>
<evidence type="ECO:0000256" key="2">
    <source>
        <dbReference type="ARBA" id="ARBA00022771"/>
    </source>
</evidence>
<dbReference type="InterPro" id="IPR005944">
    <property type="entry name" value="Pro_iminopeptidase"/>
</dbReference>